<sequence length="431" mass="49911">MRPAERRQLPDIILTLVGRVIPVVHGTKIKGEYPALQPQTLFLVGSGPQFLKDSKWPMANAELDGPHLHAPRESMLRIRPYIDSVRRVYMFDRAGVVGAPSFKYHEESLRFCSIVRGMASESVEDIGFDITIWYDGSYNTKIRTLLPNKERKSPSIDYLVVKKEYFSTDLIDKVVRSWVVHKEDEPVSRFMTRDAWISQPYPKGKEDEASLLQYIREKGILHGVQQCHHYQEISMSSQTDSIFVNRAHRNLYEKAGILHRNVTPENILINPEDNKGNRGILANFDKAIRIDDKSPYSNLAKQGPHTYFGDLESFCYVLIWIVTVYSEPNCPKNRLPSDIKWWETTNGITMKNMYFSDNDLLTGIGLWFGETNYRLLAKLHKFFYRRIILHRGMMAPQDPANDYDDFILPIKEAIETWADEPMAQYPYPVDV</sequence>
<dbReference type="PANTHER" id="PTHR38248:SF2">
    <property type="entry name" value="FUNK1 11"/>
    <property type="match status" value="1"/>
</dbReference>
<dbReference type="Pfam" id="PF17667">
    <property type="entry name" value="Pkinase_fungal"/>
    <property type="match status" value="2"/>
</dbReference>
<dbReference type="InterPro" id="IPR040976">
    <property type="entry name" value="Pkinase_fungal"/>
</dbReference>
<evidence type="ECO:0000313" key="3">
    <source>
        <dbReference type="Proteomes" id="UP000054279"/>
    </source>
</evidence>
<proteinExistence type="predicted"/>
<dbReference type="Gene3D" id="1.10.510.10">
    <property type="entry name" value="Transferase(Phosphotransferase) domain 1"/>
    <property type="match status" value="1"/>
</dbReference>
<dbReference type="HOGENOM" id="CLU_636417_0_0_1"/>
<reference evidence="2 3" key="1">
    <citation type="submission" date="2014-06" db="EMBL/GenBank/DDBJ databases">
        <title>Evolutionary Origins and Diversification of the Mycorrhizal Mutualists.</title>
        <authorList>
            <consortium name="DOE Joint Genome Institute"/>
            <consortium name="Mycorrhizal Genomics Consortium"/>
            <person name="Kohler A."/>
            <person name="Kuo A."/>
            <person name="Nagy L.G."/>
            <person name="Floudas D."/>
            <person name="Copeland A."/>
            <person name="Barry K.W."/>
            <person name="Cichocki N."/>
            <person name="Veneault-Fourrey C."/>
            <person name="LaButti K."/>
            <person name="Lindquist E.A."/>
            <person name="Lipzen A."/>
            <person name="Lundell T."/>
            <person name="Morin E."/>
            <person name="Murat C."/>
            <person name="Riley R."/>
            <person name="Ohm R."/>
            <person name="Sun H."/>
            <person name="Tunlid A."/>
            <person name="Henrissat B."/>
            <person name="Grigoriev I.V."/>
            <person name="Hibbett D.S."/>
            <person name="Martin F."/>
        </authorList>
    </citation>
    <scope>NUCLEOTIDE SEQUENCE [LARGE SCALE GENOMIC DNA]</scope>
    <source>
        <strain evidence="2 3">SS14</strain>
    </source>
</reference>
<protein>
    <recommendedName>
        <fullName evidence="1">Fungal-type protein kinase domain-containing protein</fullName>
    </recommendedName>
</protein>
<name>A0A0C9VQM9_SPHS4</name>
<dbReference type="OrthoDB" id="5584477at2759"/>
<dbReference type="AlphaFoldDB" id="A0A0C9VQM9"/>
<evidence type="ECO:0000313" key="2">
    <source>
        <dbReference type="EMBL" id="KIJ40545.1"/>
    </source>
</evidence>
<feature type="domain" description="Fungal-type protein kinase" evidence="1">
    <location>
        <begin position="246"/>
        <end position="322"/>
    </location>
</feature>
<dbReference type="Proteomes" id="UP000054279">
    <property type="component" value="Unassembled WGS sequence"/>
</dbReference>
<keyword evidence="3" id="KW-1185">Reference proteome</keyword>
<feature type="domain" description="Fungal-type protein kinase" evidence="1">
    <location>
        <begin position="87"/>
        <end position="242"/>
    </location>
</feature>
<accession>A0A0C9VQM9</accession>
<dbReference type="EMBL" id="KN837143">
    <property type="protein sequence ID" value="KIJ40545.1"/>
    <property type="molecule type" value="Genomic_DNA"/>
</dbReference>
<organism evidence="2 3">
    <name type="scientific">Sphaerobolus stellatus (strain SS14)</name>
    <dbReference type="NCBI Taxonomy" id="990650"/>
    <lineage>
        <taxon>Eukaryota</taxon>
        <taxon>Fungi</taxon>
        <taxon>Dikarya</taxon>
        <taxon>Basidiomycota</taxon>
        <taxon>Agaricomycotina</taxon>
        <taxon>Agaricomycetes</taxon>
        <taxon>Phallomycetidae</taxon>
        <taxon>Geastrales</taxon>
        <taxon>Sphaerobolaceae</taxon>
        <taxon>Sphaerobolus</taxon>
    </lineage>
</organism>
<dbReference type="InterPro" id="IPR011009">
    <property type="entry name" value="Kinase-like_dom_sf"/>
</dbReference>
<dbReference type="SUPFAM" id="SSF56112">
    <property type="entry name" value="Protein kinase-like (PK-like)"/>
    <property type="match status" value="1"/>
</dbReference>
<evidence type="ECO:0000259" key="1">
    <source>
        <dbReference type="Pfam" id="PF17667"/>
    </source>
</evidence>
<dbReference type="PANTHER" id="PTHR38248">
    <property type="entry name" value="FUNK1 6"/>
    <property type="match status" value="1"/>
</dbReference>
<gene>
    <name evidence="2" type="ORF">M422DRAFT_256519</name>
</gene>